<evidence type="ECO:0000256" key="6">
    <source>
        <dbReference type="ARBA" id="ARBA00039159"/>
    </source>
</evidence>
<dbReference type="PANTHER" id="PTHR43734:SF7">
    <property type="entry name" value="4,4'-DIAPONEUROSPORENE OXYGENASE"/>
    <property type="match status" value="1"/>
</dbReference>
<evidence type="ECO:0000256" key="4">
    <source>
        <dbReference type="ARBA" id="ARBA00037901"/>
    </source>
</evidence>
<evidence type="ECO:0000256" key="5">
    <source>
        <dbReference type="ARBA" id="ARBA00038194"/>
    </source>
</evidence>
<keyword evidence="3 10" id="KW-0560">Oxidoreductase</keyword>
<dbReference type="NCBIfam" id="TIGR02734">
    <property type="entry name" value="crtI_fam"/>
    <property type="match status" value="1"/>
</dbReference>
<dbReference type="InterPro" id="IPR036188">
    <property type="entry name" value="FAD/NAD-bd_sf"/>
</dbReference>
<evidence type="ECO:0000256" key="7">
    <source>
        <dbReference type="ARBA" id="ARBA00041900"/>
    </source>
</evidence>
<dbReference type="Pfam" id="PF01593">
    <property type="entry name" value="Amino_oxidase"/>
    <property type="match status" value="1"/>
</dbReference>
<evidence type="ECO:0000313" key="13">
    <source>
        <dbReference type="Proteomes" id="UP000198778"/>
    </source>
</evidence>
<sequence length="506" mass="56711">MTAKQKAVVVGAGLGGLSAAMRLAGDGYEVTVLEKNETIGGKLNQRSGKGFTFDTGPSILTMPWVLEKLFQSVHRNINDYMDIVRIEPQWRTFYEDGTSIDVLSDIPGMLEEMRKVKAEPGKSFMKFLSYSQDMYDLCMKSFYKTSIGGLKDLRQQHTLKELLSMDPFHTVADSTKKHFDNKYLEQLFNFFVMYVGSNPYQSPAILNQLVYVQLGLGIHYVKGGMYNIARGMKTVLDELRVDVLVNSPVSHIYIKEDKAQGVVTESGDFYEADIVVSNLEAIPAYKQLLPKTGKTKKEIKTLTKNFAPTVSGQVLLLGVNKKFTELEHHNFFFSEDPEKEFKQIFEKGVPADDPTIYIGVSSKTDPSQAPEGKENLFVLTHVPPKTALKKKVDWDKYREVILDKLERMGMEGLRDSIEFEYEFTPDTIEELYGSHGGSIYGIAADKATNGGFKIPARSQVYENLYFSGGATHPGGGVPMVTLSGQLTADLIKEDREKKELKTKKAK</sequence>
<dbReference type="SUPFAM" id="SSF51905">
    <property type="entry name" value="FAD/NAD(P)-binding domain"/>
    <property type="match status" value="1"/>
</dbReference>
<organism evidence="12 13">
    <name type="scientific">Alkalicoccus daliensis</name>
    <dbReference type="NCBI Taxonomy" id="745820"/>
    <lineage>
        <taxon>Bacteria</taxon>
        <taxon>Bacillati</taxon>
        <taxon>Bacillota</taxon>
        <taxon>Bacilli</taxon>
        <taxon>Bacillales</taxon>
        <taxon>Bacillaceae</taxon>
        <taxon>Alkalicoccus</taxon>
    </lineage>
</organism>
<dbReference type="RefSeq" id="WP_090843963.1">
    <property type="nucleotide sequence ID" value="NZ_FNIL01000014.1"/>
</dbReference>
<comment type="pathway">
    <text evidence="4">Carotenoid biosynthesis; staphyloxanthin biosynthesis; staphyloxanthin from farnesyl diphosphate: step 3/5.</text>
</comment>
<reference evidence="13" key="1">
    <citation type="submission" date="2016-10" db="EMBL/GenBank/DDBJ databases">
        <authorList>
            <person name="Varghese N."/>
            <person name="Submissions S."/>
        </authorList>
    </citation>
    <scope>NUCLEOTIDE SEQUENCE [LARGE SCALE GENOMIC DNA]</scope>
    <source>
        <strain evidence="13">CGMCC 1.10369</strain>
    </source>
</reference>
<evidence type="ECO:0000259" key="11">
    <source>
        <dbReference type="Pfam" id="PF01593"/>
    </source>
</evidence>
<evidence type="ECO:0000256" key="3">
    <source>
        <dbReference type="ARBA" id="ARBA00023002"/>
    </source>
</evidence>
<dbReference type="AlphaFoldDB" id="A0A1H0JSS2"/>
<dbReference type="InterPro" id="IPR014105">
    <property type="entry name" value="Carotenoid/retinoid_OxRdtase"/>
</dbReference>
<dbReference type="PANTHER" id="PTHR43734">
    <property type="entry name" value="PHYTOENE DESATURASE"/>
    <property type="match status" value="1"/>
</dbReference>
<name>A0A1H0JSS2_9BACI</name>
<evidence type="ECO:0000256" key="1">
    <source>
        <dbReference type="ARBA" id="ARBA00001974"/>
    </source>
</evidence>
<evidence type="ECO:0000256" key="8">
    <source>
        <dbReference type="ARBA" id="ARBA00042619"/>
    </source>
</evidence>
<evidence type="ECO:0000256" key="2">
    <source>
        <dbReference type="ARBA" id="ARBA00022746"/>
    </source>
</evidence>
<evidence type="ECO:0000313" key="12">
    <source>
        <dbReference type="EMBL" id="SDO46600.1"/>
    </source>
</evidence>
<evidence type="ECO:0000256" key="10">
    <source>
        <dbReference type="RuleBase" id="RU362075"/>
    </source>
</evidence>
<keyword evidence="2 10" id="KW-0125">Carotenoid biosynthesis</keyword>
<dbReference type="InterPro" id="IPR002937">
    <property type="entry name" value="Amino_oxidase"/>
</dbReference>
<accession>A0A1H0JSS2</accession>
<protein>
    <recommendedName>
        <fullName evidence="6">4,4'-diaponeurosporene oxygenase</fullName>
    </recommendedName>
    <alternativeName>
        <fullName evidence="7">4,4'-diaponeurosporene oxidase</fullName>
    </alternativeName>
    <alternativeName>
        <fullName evidence="8">Carotenoid oxidase</fullName>
    </alternativeName>
</protein>
<proteinExistence type="inferred from homology"/>
<comment type="similarity">
    <text evidence="5">Belongs to the carotenoid/retinoid oxidoreductase family. CrtP subfamily.</text>
</comment>
<evidence type="ECO:0000256" key="9">
    <source>
        <dbReference type="ARBA" id="ARBA00048532"/>
    </source>
</evidence>
<comment type="cofactor">
    <cofactor evidence="1">
        <name>FAD</name>
        <dbReference type="ChEBI" id="CHEBI:57692"/>
    </cofactor>
</comment>
<dbReference type="Proteomes" id="UP000198778">
    <property type="component" value="Unassembled WGS sequence"/>
</dbReference>
<dbReference type="GO" id="GO:0016117">
    <property type="term" value="P:carotenoid biosynthetic process"/>
    <property type="evidence" value="ECO:0007669"/>
    <property type="project" value="UniProtKB-KW"/>
</dbReference>
<dbReference type="STRING" id="745820.SAMN04488053_11474"/>
<feature type="domain" description="Amine oxidase" evidence="11">
    <location>
        <begin position="14"/>
        <end position="491"/>
    </location>
</feature>
<dbReference type="Gene3D" id="3.50.50.60">
    <property type="entry name" value="FAD/NAD(P)-binding domain"/>
    <property type="match status" value="2"/>
</dbReference>
<keyword evidence="13" id="KW-1185">Reference proteome</keyword>
<dbReference type="GO" id="GO:0016491">
    <property type="term" value="F:oxidoreductase activity"/>
    <property type="evidence" value="ECO:0007669"/>
    <property type="project" value="UniProtKB-KW"/>
</dbReference>
<gene>
    <name evidence="12" type="ORF">SAMN04488053_11474</name>
</gene>
<dbReference type="OrthoDB" id="9814556at2"/>
<comment type="catalytic activity">
    <reaction evidence="9">
        <text>all-trans-4,4'-diaponeurosporene + 2 AH2 + 2 O2 = 4,4'-diaponeurosporenal + 2 A + 3 H2O</text>
        <dbReference type="Rhea" id="RHEA:56104"/>
        <dbReference type="ChEBI" id="CHEBI:13193"/>
        <dbReference type="ChEBI" id="CHEBI:15377"/>
        <dbReference type="ChEBI" id="CHEBI:15379"/>
        <dbReference type="ChEBI" id="CHEBI:17499"/>
        <dbReference type="ChEBI" id="CHEBI:62743"/>
        <dbReference type="ChEBI" id="CHEBI:79065"/>
    </reaction>
</comment>
<dbReference type="EMBL" id="FNIL01000014">
    <property type="protein sequence ID" value="SDO46600.1"/>
    <property type="molecule type" value="Genomic_DNA"/>
</dbReference>